<evidence type="ECO:0000313" key="3">
    <source>
        <dbReference type="Proteomes" id="UP000187417"/>
    </source>
</evidence>
<reference evidence="2 3" key="1">
    <citation type="journal article" date="2016" name="Nat. Biotechnol.">
        <title>Measurement of bacterial replication rates in microbial communities.</title>
        <authorList>
            <person name="Brown C.T."/>
            <person name="Olm M.R."/>
            <person name="Thomas B.C."/>
            <person name="Banfield J.F."/>
        </authorList>
    </citation>
    <scope>NUCLEOTIDE SEQUENCE [LARGE SCALE GENOMIC DNA]</scope>
    <source>
        <strain evidence="2">CAG:67_53_122</strain>
    </source>
</reference>
<dbReference type="Pfam" id="PF13508">
    <property type="entry name" value="Acetyltransf_7"/>
    <property type="match status" value="1"/>
</dbReference>
<organism evidence="2 3">
    <name type="scientific">Alistipes putredinis</name>
    <dbReference type="NCBI Taxonomy" id="28117"/>
    <lineage>
        <taxon>Bacteria</taxon>
        <taxon>Pseudomonadati</taxon>
        <taxon>Bacteroidota</taxon>
        <taxon>Bacteroidia</taxon>
        <taxon>Bacteroidales</taxon>
        <taxon>Rikenellaceae</taxon>
        <taxon>Alistipes</taxon>
    </lineage>
</organism>
<proteinExistence type="predicted"/>
<dbReference type="EMBL" id="MNQH01000001">
    <property type="protein sequence ID" value="OKY96841.1"/>
    <property type="molecule type" value="Genomic_DNA"/>
</dbReference>
<dbReference type="GO" id="GO:0016747">
    <property type="term" value="F:acyltransferase activity, transferring groups other than amino-acyl groups"/>
    <property type="evidence" value="ECO:0007669"/>
    <property type="project" value="InterPro"/>
</dbReference>
<dbReference type="Proteomes" id="UP000187417">
    <property type="component" value="Unassembled WGS sequence"/>
</dbReference>
<dbReference type="STRING" id="28117.BHV66_01985"/>
<evidence type="ECO:0000313" key="2">
    <source>
        <dbReference type="EMBL" id="OKY96841.1"/>
    </source>
</evidence>
<comment type="caution">
    <text evidence="2">The sequence shown here is derived from an EMBL/GenBank/DDBJ whole genome shotgun (WGS) entry which is preliminary data.</text>
</comment>
<dbReference type="CDD" id="cd04301">
    <property type="entry name" value="NAT_SF"/>
    <property type="match status" value="1"/>
</dbReference>
<dbReference type="SUPFAM" id="SSF55729">
    <property type="entry name" value="Acyl-CoA N-acyltransferases (Nat)"/>
    <property type="match status" value="1"/>
</dbReference>
<dbReference type="InterPro" id="IPR016181">
    <property type="entry name" value="Acyl_CoA_acyltransferase"/>
</dbReference>
<sequence length="150" mass="17703">MQIISLRQSTEYLESAIAYFQNKWASEESNMVYDDCFRNCLNAENLLPQWYLLLDHDAIAGCAGLVTNDFNSRMDLYPWLAALYIEKSYRGRNLGKWLIDKAMQDASYYGFKYLNLCTDHVGYYEKFGFRYIGNCHHPWGETTRIYQIKL</sequence>
<evidence type="ECO:0000259" key="1">
    <source>
        <dbReference type="PROSITE" id="PS51186"/>
    </source>
</evidence>
<dbReference type="RefSeq" id="WP_022460082.1">
    <property type="nucleotide sequence ID" value="NZ_BAAFLA010000005.1"/>
</dbReference>
<dbReference type="InterPro" id="IPR000182">
    <property type="entry name" value="GNAT_dom"/>
</dbReference>
<keyword evidence="2" id="KW-0808">Transferase</keyword>
<gene>
    <name evidence="2" type="ORF">BHV66_01985</name>
</gene>
<dbReference type="Gene3D" id="3.40.630.30">
    <property type="match status" value="1"/>
</dbReference>
<protein>
    <submittedName>
        <fullName evidence="2">GNAT family N-acetyltransferase</fullName>
    </submittedName>
</protein>
<accession>A0A1Q6FDB4</accession>
<dbReference type="AlphaFoldDB" id="A0A1Q6FDB4"/>
<feature type="domain" description="N-acetyltransferase" evidence="1">
    <location>
        <begin position="4"/>
        <end position="150"/>
    </location>
</feature>
<name>A0A1Q6FDB4_9BACT</name>
<dbReference type="PROSITE" id="PS51186">
    <property type="entry name" value="GNAT"/>
    <property type="match status" value="1"/>
</dbReference>